<dbReference type="InterPro" id="IPR043993">
    <property type="entry name" value="T4SS_pilin"/>
</dbReference>
<keyword evidence="2" id="KW-0732">Signal</keyword>
<protein>
    <recommendedName>
        <fullName evidence="5">Peptidase M15A C-terminal domain-containing protein</fullName>
    </recommendedName>
</protein>
<sequence>MFKATKIFALSIFIISLFFCWQSIAYAGVGQAGADNPDEYTDHFDPNTGLRTGQLIIPELKVTIPGVIFGSDKGNWLGEYIAGVYKYATAIVGILAAIVLMFGGLLWLTAGGESGRVTEAKEWIKASLTGLILALSSYTILYTINPELVQFKSLNIKNTGKKTPIKSSMFEQKTDFINPTTGQKVIIRGNPELNRVYVGTGTPLAGDASMINPLDDKRIRDIIGSGAQDTANIEKQMADALATLETYINTGYNNQAAAENRRQDIIRLNINSLSDGDHDLAGRGDSTHSHGRAADITGIDAIQAGVVGEWWINQGQGRRFIWEGDHLHIDIGYPSGG</sequence>
<evidence type="ECO:0000313" key="4">
    <source>
        <dbReference type="Proteomes" id="UP000228626"/>
    </source>
</evidence>
<dbReference type="Pfam" id="PF18895">
    <property type="entry name" value="T4SS_pilin"/>
    <property type="match status" value="1"/>
</dbReference>
<keyword evidence="1" id="KW-0472">Membrane</keyword>
<feature type="transmembrane region" description="Helical" evidence="1">
    <location>
        <begin position="123"/>
        <end position="144"/>
    </location>
</feature>
<reference evidence="4" key="1">
    <citation type="submission" date="2017-09" db="EMBL/GenBank/DDBJ databases">
        <title>Depth-based differentiation of microbial function through sediment-hosted aquifers and enrichment of novel symbionts in the deep terrestrial subsurface.</title>
        <authorList>
            <person name="Probst A.J."/>
            <person name="Ladd B."/>
            <person name="Jarett J.K."/>
            <person name="Geller-Mcgrath D.E."/>
            <person name="Sieber C.M.K."/>
            <person name="Emerson J.B."/>
            <person name="Anantharaman K."/>
            <person name="Thomas B.C."/>
            <person name="Malmstrom R."/>
            <person name="Stieglmeier M."/>
            <person name="Klingl A."/>
            <person name="Woyke T."/>
            <person name="Ryan C.M."/>
            <person name="Banfield J.F."/>
        </authorList>
    </citation>
    <scope>NUCLEOTIDE SEQUENCE [LARGE SCALE GENOMIC DNA]</scope>
</reference>
<feature type="signal peptide" evidence="2">
    <location>
        <begin position="1"/>
        <end position="27"/>
    </location>
</feature>
<dbReference type="EMBL" id="PFAR01000047">
    <property type="protein sequence ID" value="PIR92846.1"/>
    <property type="molecule type" value="Genomic_DNA"/>
</dbReference>
<evidence type="ECO:0000256" key="2">
    <source>
        <dbReference type="SAM" id="SignalP"/>
    </source>
</evidence>
<evidence type="ECO:0008006" key="5">
    <source>
        <dbReference type="Google" id="ProtNLM"/>
    </source>
</evidence>
<dbReference type="Proteomes" id="UP000228626">
    <property type="component" value="Unassembled WGS sequence"/>
</dbReference>
<evidence type="ECO:0000313" key="3">
    <source>
        <dbReference type="EMBL" id="PIR92846.1"/>
    </source>
</evidence>
<evidence type="ECO:0000256" key="1">
    <source>
        <dbReference type="SAM" id="Phobius"/>
    </source>
</evidence>
<accession>A0A2H0V186</accession>
<comment type="caution">
    <text evidence="3">The sequence shown here is derived from an EMBL/GenBank/DDBJ whole genome shotgun (WGS) entry which is preliminary data.</text>
</comment>
<dbReference type="AlphaFoldDB" id="A0A2H0V186"/>
<feature type="chain" id="PRO_5013917200" description="Peptidase M15A C-terminal domain-containing protein" evidence="2">
    <location>
        <begin position="28"/>
        <end position="337"/>
    </location>
</feature>
<name>A0A2H0V186_9BACT</name>
<keyword evidence="1" id="KW-0812">Transmembrane</keyword>
<proteinExistence type="predicted"/>
<feature type="transmembrane region" description="Helical" evidence="1">
    <location>
        <begin position="87"/>
        <end position="111"/>
    </location>
</feature>
<gene>
    <name evidence="3" type="ORF">COT99_03925</name>
</gene>
<organism evidence="3 4">
    <name type="scientific">Candidatus Falkowbacteria bacterium CG10_big_fil_rev_8_21_14_0_10_43_10</name>
    <dbReference type="NCBI Taxonomy" id="1974567"/>
    <lineage>
        <taxon>Bacteria</taxon>
        <taxon>Candidatus Falkowiibacteriota</taxon>
    </lineage>
</organism>
<keyword evidence="1" id="KW-1133">Transmembrane helix</keyword>